<dbReference type="Proteomes" id="UP001154282">
    <property type="component" value="Unassembled WGS sequence"/>
</dbReference>
<reference evidence="1" key="1">
    <citation type="submission" date="2022-08" db="EMBL/GenBank/DDBJ databases">
        <authorList>
            <person name="Gutierrez-Valencia J."/>
        </authorList>
    </citation>
    <scope>NUCLEOTIDE SEQUENCE</scope>
</reference>
<evidence type="ECO:0008006" key="3">
    <source>
        <dbReference type="Google" id="ProtNLM"/>
    </source>
</evidence>
<organism evidence="1 2">
    <name type="scientific">Linum tenue</name>
    <dbReference type="NCBI Taxonomy" id="586396"/>
    <lineage>
        <taxon>Eukaryota</taxon>
        <taxon>Viridiplantae</taxon>
        <taxon>Streptophyta</taxon>
        <taxon>Embryophyta</taxon>
        <taxon>Tracheophyta</taxon>
        <taxon>Spermatophyta</taxon>
        <taxon>Magnoliopsida</taxon>
        <taxon>eudicotyledons</taxon>
        <taxon>Gunneridae</taxon>
        <taxon>Pentapetalae</taxon>
        <taxon>rosids</taxon>
        <taxon>fabids</taxon>
        <taxon>Malpighiales</taxon>
        <taxon>Linaceae</taxon>
        <taxon>Linum</taxon>
    </lineage>
</organism>
<keyword evidence="2" id="KW-1185">Reference proteome</keyword>
<dbReference type="EMBL" id="CAMGYJ010000006">
    <property type="protein sequence ID" value="CAI0433558.1"/>
    <property type="molecule type" value="Genomic_DNA"/>
</dbReference>
<proteinExistence type="predicted"/>
<sequence length="183" mass="21057">MEFHIPRHIELKFDELVVACYAFGRGLLEDEGSTLWEFKVLTMVCSYVSQKQLITEIVEICFLPPEFSVYIPMQDENDWFLLVVDLKSKEAIILQALYLDDRTSIGKKLSKQCNFRAPKLINWLFKIRCDDCRLETNSIRFSDRRPSVGLTPPMTSLLQDLLTKMWSSSASVYSSFVAAIKAA</sequence>
<accession>A0AAV0LKC8</accession>
<name>A0AAV0LKC8_9ROSI</name>
<dbReference type="AlphaFoldDB" id="A0AAV0LKC8"/>
<comment type="caution">
    <text evidence="1">The sequence shown here is derived from an EMBL/GenBank/DDBJ whole genome shotgun (WGS) entry which is preliminary data.</text>
</comment>
<protein>
    <recommendedName>
        <fullName evidence="3">Ubiquitin-like protease family profile domain-containing protein</fullName>
    </recommendedName>
</protein>
<evidence type="ECO:0000313" key="2">
    <source>
        <dbReference type="Proteomes" id="UP001154282"/>
    </source>
</evidence>
<evidence type="ECO:0000313" key="1">
    <source>
        <dbReference type="EMBL" id="CAI0433558.1"/>
    </source>
</evidence>
<gene>
    <name evidence="1" type="ORF">LITE_LOCUS23928</name>
</gene>